<name>A0A0N5BER2_STREA</name>
<accession>A0A0N5BER2</accession>
<evidence type="ECO:0000313" key="3">
    <source>
        <dbReference type="WBParaSite" id="SPAL_0000448500.1"/>
    </source>
</evidence>
<organism evidence="2 3">
    <name type="scientific">Strongyloides papillosus</name>
    <name type="common">Intestinal threadworm</name>
    <dbReference type="NCBI Taxonomy" id="174720"/>
    <lineage>
        <taxon>Eukaryota</taxon>
        <taxon>Metazoa</taxon>
        <taxon>Ecdysozoa</taxon>
        <taxon>Nematoda</taxon>
        <taxon>Chromadorea</taxon>
        <taxon>Rhabditida</taxon>
        <taxon>Tylenchina</taxon>
        <taxon>Panagrolaimomorpha</taxon>
        <taxon>Strongyloidoidea</taxon>
        <taxon>Strongyloididae</taxon>
        <taxon>Strongyloides</taxon>
    </lineage>
</organism>
<evidence type="ECO:0000313" key="2">
    <source>
        <dbReference type="Proteomes" id="UP000046392"/>
    </source>
</evidence>
<reference evidence="3" key="1">
    <citation type="submission" date="2017-02" db="UniProtKB">
        <authorList>
            <consortium name="WormBaseParasite"/>
        </authorList>
    </citation>
    <scope>IDENTIFICATION</scope>
</reference>
<keyword evidence="2" id="KW-1185">Reference proteome</keyword>
<feature type="compositionally biased region" description="Basic and acidic residues" evidence="1">
    <location>
        <begin position="124"/>
        <end position="133"/>
    </location>
</feature>
<sequence>MYRLDTPVFPLRANKRRSHFFRIEHENFDDHFKDFIKNIVAACSIRMATLLTNTEVDGVNESTRDLQRSEKALQTLVKIEFLYALPTSIGQELENKVRILTILELKDKAAELVLREKDKRAVREKWHDNDRKPKSTRFYKSSKPAKINTVQPQESFEPMGEGPSGVSIEDQHLDFRKPILTRIL</sequence>
<feature type="region of interest" description="Disordered" evidence="1">
    <location>
        <begin position="124"/>
        <end position="168"/>
    </location>
</feature>
<dbReference type="Proteomes" id="UP000046392">
    <property type="component" value="Unplaced"/>
</dbReference>
<protein>
    <submittedName>
        <fullName evidence="3">Gag-pol polyprotein</fullName>
    </submittedName>
</protein>
<proteinExistence type="predicted"/>
<dbReference type="WBParaSite" id="SPAL_0000448500.1">
    <property type="protein sequence ID" value="SPAL_0000448500.1"/>
    <property type="gene ID" value="SPAL_0000448500"/>
</dbReference>
<evidence type="ECO:0000256" key="1">
    <source>
        <dbReference type="SAM" id="MobiDB-lite"/>
    </source>
</evidence>
<dbReference type="AlphaFoldDB" id="A0A0N5BER2"/>